<accession>A0A5C4RZJ9</accession>
<keyword evidence="6 13" id="KW-0441">Lipid A biosynthesis</keyword>
<sequence length="353" mass="38462">MIDTLRQLLAPLAPLYGAVAEIRNLLFDKGILTSTKAAIPVVSIGNITAGGSGKTPLVDLVVKQYLSMGITPAVIARGYKRSTSGVQLVSDGRAILLQGREAGDETWMLARMNPEAIVVVAEKRVAGASFIMQHFTASPPKVIVLDDAFQHRQIQRDLDILVVNAAAPFLDELMLPTGNLREPLHNVTRADLAVVTKISPRHDGSRHIRYLEQLGIPVVSTRLKPGYPVRIEPDGSPGRNDRSLTGKVYALAGIGQPENFLETLRETGMEPIGSVFTGDHEPFGASELSTLTLKAKKEGAAIIMTEKDYSRMHDDLPFRDMAAGCRCYYLPVTMDITSGADLLQRSLEQVLRQ</sequence>
<dbReference type="SUPFAM" id="SSF52540">
    <property type="entry name" value="P-loop containing nucleoside triphosphate hydrolases"/>
    <property type="match status" value="1"/>
</dbReference>
<keyword evidence="9 13" id="KW-0418">Kinase</keyword>
<dbReference type="EC" id="2.7.1.130" evidence="3 13"/>
<dbReference type="Proteomes" id="UP000309544">
    <property type="component" value="Unassembled WGS sequence"/>
</dbReference>
<evidence type="ECO:0000256" key="13">
    <source>
        <dbReference type="HAMAP-Rule" id="MF_00409"/>
    </source>
</evidence>
<dbReference type="GO" id="GO:0005524">
    <property type="term" value="F:ATP binding"/>
    <property type="evidence" value="ECO:0007669"/>
    <property type="project" value="UniProtKB-UniRule"/>
</dbReference>
<evidence type="ECO:0000256" key="6">
    <source>
        <dbReference type="ARBA" id="ARBA00022556"/>
    </source>
</evidence>
<dbReference type="Pfam" id="PF02606">
    <property type="entry name" value="LpxK"/>
    <property type="match status" value="1"/>
</dbReference>
<dbReference type="AlphaFoldDB" id="A0A5C4RZJ9"/>
<evidence type="ECO:0000256" key="4">
    <source>
        <dbReference type="ARBA" id="ARBA00016436"/>
    </source>
</evidence>
<dbReference type="InterPro" id="IPR027417">
    <property type="entry name" value="P-loop_NTPase"/>
</dbReference>
<dbReference type="PANTHER" id="PTHR42724">
    <property type="entry name" value="TETRAACYLDISACCHARIDE 4'-KINASE"/>
    <property type="match status" value="1"/>
</dbReference>
<evidence type="ECO:0000256" key="5">
    <source>
        <dbReference type="ARBA" id="ARBA00022516"/>
    </source>
</evidence>
<comment type="function">
    <text evidence="1 13">Transfers the gamma-phosphate of ATP to the 4'-position of a tetraacyldisaccharide 1-phosphate intermediate (termed DS-1-P) to form tetraacyldisaccharide 1,4'-bis-phosphate (lipid IVA).</text>
</comment>
<dbReference type="InterPro" id="IPR003758">
    <property type="entry name" value="LpxK"/>
</dbReference>
<keyword evidence="10 13" id="KW-0067">ATP-binding</keyword>
<comment type="catalytic activity">
    <reaction evidence="13">
        <text>a lipid A disaccharide + ATP = a lipid IVA + ADP + H(+)</text>
        <dbReference type="Rhea" id="RHEA:67840"/>
        <dbReference type="ChEBI" id="CHEBI:15378"/>
        <dbReference type="ChEBI" id="CHEBI:30616"/>
        <dbReference type="ChEBI" id="CHEBI:176343"/>
        <dbReference type="ChEBI" id="CHEBI:176425"/>
        <dbReference type="ChEBI" id="CHEBI:456216"/>
        <dbReference type="EC" id="2.7.1.130"/>
    </reaction>
</comment>
<dbReference type="EMBL" id="VDCI01000004">
    <property type="protein sequence ID" value="TNJ36723.1"/>
    <property type="molecule type" value="Genomic_DNA"/>
</dbReference>
<dbReference type="PANTHER" id="PTHR42724:SF1">
    <property type="entry name" value="TETRAACYLDISACCHARIDE 4'-KINASE, MITOCHONDRIAL-RELATED"/>
    <property type="match status" value="1"/>
</dbReference>
<evidence type="ECO:0000256" key="1">
    <source>
        <dbReference type="ARBA" id="ARBA00002274"/>
    </source>
</evidence>
<feature type="binding site" evidence="13">
    <location>
        <begin position="48"/>
        <end position="55"/>
    </location>
    <ligand>
        <name>ATP</name>
        <dbReference type="ChEBI" id="CHEBI:30616"/>
    </ligand>
</feature>
<proteinExistence type="inferred from homology"/>
<name>A0A5C4RZJ9_PROVB</name>
<keyword evidence="5 13" id="KW-0444">Lipid biosynthesis</keyword>
<evidence type="ECO:0000256" key="2">
    <source>
        <dbReference type="ARBA" id="ARBA00004870"/>
    </source>
</evidence>
<keyword evidence="7 13" id="KW-0808">Transferase</keyword>
<dbReference type="HAMAP" id="MF_00409">
    <property type="entry name" value="LpxK"/>
    <property type="match status" value="1"/>
</dbReference>
<dbReference type="GO" id="GO:0009245">
    <property type="term" value="P:lipid A biosynthetic process"/>
    <property type="evidence" value="ECO:0007669"/>
    <property type="project" value="UniProtKB-UniRule"/>
</dbReference>
<evidence type="ECO:0000256" key="12">
    <source>
        <dbReference type="ARBA" id="ARBA00029757"/>
    </source>
</evidence>
<dbReference type="GO" id="GO:0009244">
    <property type="term" value="P:lipopolysaccharide core region biosynthetic process"/>
    <property type="evidence" value="ECO:0007669"/>
    <property type="project" value="TreeGrafter"/>
</dbReference>
<dbReference type="RefSeq" id="WP_139626597.1">
    <property type="nucleotide sequence ID" value="NZ_VDCI01000004.1"/>
</dbReference>
<dbReference type="GO" id="GO:0005886">
    <property type="term" value="C:plasma membrane"/>
    <property type="evidence" value="ECO:0007669"/>
    <property type="project" value="TreeGrafter"/>
</dbReference>
<dbReference type="UniPathway" id="UPA00359">
    <property type="reaction ID" value="UER00482"/>
</dbReference>
<evidence type="ECO:0000256" key="3">
    <source>
        <dbReference type="ARBA" id="ARBA00012071"/>
    </source>
</evidence>
<dbReference type="GO" id="GO:0009029">
    <property type="term" value="F:lipid-A 4'-kinase activity"/>
    <property type="evidence" value="ECO:0007669"/>
    <property type="project" value="UniProtKB-UniRule"/>
</dbReference>
<organism evidence="14 15">
    <name type="scientific">Prosthecochloris vibrioformis</name>
    <name type="common">Chlorobium vibrioforme</name>
    <dbReference type="NCBI Taxonomy" id="1098"/>
    <lineage>
        <taxon>Bacteria</taxon>
        <taxon>Pseudomonadati</taxon>
        <taxon>Chlorobiota</taxon>
        <taxon>Chlorobiia</taxon>
        <taxon>Chlorobiales</taxon>
        <taxon>Chlorobiaceae</taxon>
        <taxon>Prosthecochloris</taxon>
    </lineage>
</organism>
<keyword evidence="11 13" id="KW-0443">Lipid metabolism</keyword>
<evidence type="ECO:0000256" key="10">
    <source>
        <dbReference type="ARBA" id="ARBA00022840"/>
    </source>
</evidence>
<protein>
    <recommendedName>
        <fullName evidence="4 13">Tetraacyldisaccharide 4'-kinase</fullName>
        <ecNumber evidence="3 13">2.7.1.130</ecNumber>
    </recommendedName>
    <alternativeName>
        <fullName evidence="12 13">Lipid A 4'-kinase</fullName>
    </alternativeName>
</protein>
<evidence type="ECO:0000256" key="9">
    <source>
        <dbReference type="ARBA" id="ARBA00022777"/>
    </source>
</evidence>
<evidence type="ECO:0000256" key="11">
    <source>
        <dbReference type="ARBA" id="ARBA00023098"/>
    </source>
</evidence>
<comment type="caution">
    <text evidence="14">The sequence shown here is derived from an EMBL/GenBank/DDBJ whole genome shotgun (WGS) entry which is preliminary data.</text>
</comment>
<gene>
    <name evidence="13 14" type="primary">lpxK</name>
    <name evidence="14" type="ORF">FGF68_06585</name>
</gene>
<keyword evidence="8 13" id="KW-0547">Nucleotide-binding</keyword>
<comment type="pathway">
    <text evidence="2 13">Glycolipid biosynthesis; lipid IV(A) biosynthesis; lipid IV(A) from (3R)-3-hydroxytetradecanoyl-[acyl-carrier-protein] and UDP-N-acetyl-alpha-D-glucosamine: step 6/6.</text>
</comment>
<comment type="similarity">
    <text evidence="13">Belongs to the LpxK family.</text>
</comment>
<evidence type="ECO:0000256" key="8">
    <source>
        <dbReference type="ARBA" id="ARBA00022741"/>
    </source>
</evidence>
<evidence type="ECO:0000313" key="14">
    <source>
        <dbReference type="EMBL" id="TNJ36723.1"/>
    </source>
</evidence>
<evidence type="ECO:0000313" key="15">
    <source>
        <dbReference type="Proteomes" id="UP000309544"/>
    </source>
</evidence>
<reference evidence="14 15" key="1">
    <citation type="submission" date="2019-05" db="EMBL/GenBank/DDBJ databases">
        <title>Draft Whole-Genome sequence of the green sulfur bacterium Prosthecochloris vibrioformis DSM 260.</title>
        <authorList>
            <person name="Meyer T.E."/>
            <person name="Kyndt J.A."/>
        </authorList>
    </citation>
    <scope>NUCLEOTIDE SEQUENCE [LARGE SCALE GENOMIC DNA]</scope>
    <source>
        <strain evidence="14 15">DSM 260</strain>
    </source>
</reference>
<evidence type="ECO:0000256" key="7">
    <source>
        <dbReference type="ARBA" id="ARBA00022679"/>
    </source>
</evidence>
<keyword evidence="15" id="KW-1185">Reference proteome</keyword>
<dbReference type="NCBIfam" id="TIGR00682">
    <property type="entry name" value="lpxK"/>
    <property type="match status" value="1"/>
</dbReference>